<dbReference type="AlphaFoldDB" id="A0A177BVI5"/>
<sequence>MVYEGVAHVQSPHGKQEVPDSGTAIIDAHLCSGYHSPRPRLYHQRSDPSRQSAMVQQVLLLREVADCCGSVIHSKALTPRRSVVPRLQRGTRVDKAPEKWLFTSLLSSNPLYSTAGCHRLRSVTMLVTALVVAGLGLLPVRAWDKPVWQIDSLGLCGPALNAHKKCVPDKITTQPILWICKAAQGTWEPTDELCEMKIRQDDEHQTADGDWHIGCDEPGHCGYYQDHPNKRSINRGPNSSARLIPARMSSQESLDPDWLNIPDRDGIDTRCSLTSIELVEKFNGEHWVHHYKCPPGTSCTDILGSGACRAGPHEFTIPGRSYLWTFDCPDALEDPSSCHFSDSMHSYGAPKPYKPYLTGTTRCNPNGRAVQYFDGDEWKDVYSCKAEASCVEREGRGGCLAGQSLSYPLNTRKSIPSPPVKRDDITSAEANRDTTVCDPDSDGICFIALGTTYHKYVNVVSEDNQPPTRCHPKEDGRVQFFSEWYHKWVAFHTCEYPNGCHNWMGKAQCEDEDQIIVPFVELPNGVEGWHPNKASDCVPKPDDVLPPIQQKIARAEGTVHTRCEPLDDTSKLVEYLHPTAQQWLRFYECGGRCVQFPEFAACEEYTDKFVIPNPPTESITKRDALQNLDSRLLRRQVLQNAKAPDFHTIDTRCNPFDLNEVQRYNGTHWIHHYQCTFLGSCIDVDGHGACRLQDNVYELPSANRTSVKHGEGENPLRVKTRCNKSNATEVLEWQGHSWEPQSVCLPPFECFDFDGRTDFALCVHNDAQYRRMWLPWPALSRSINSGQVTRCKDQERMEQFKDNAWVPYRRCNGMFKCQDVEGGPNGGCAAPSLYDILTQPRIDIFRDPASRVAAPQLPKRGGIDDSLLKYSEMPTEQGKILISEGEDLTEQSNPVLETFFGPRDKAASIEDFAAMDNHNSDIHSSSLNAKKPRATVVSDAAGNRAIRRRNTGGLIDESVGMHKQGAHLIEKGNKLVNQGGGF</sequence>
<dbReference type="GeneID" id="28767294"/>
<dbReference type="Proteomes" id="UP000077069">
    <property type="component" value="Unassembled WGS sequence"/>
</dbReference>
<proteinExistence type="predicted"/>
<dbReference type="EMBL" id="KV441565">
    <property type="protein sequence ID" value="OAF98668.1"/>
    <property type="molecule type" value="Genomic_DNA"/>
</dbReference>
<accession>A0A177BVI5</accession>
<dbReference type="OrthoDB" id="3800503at2759"/>
<organism evidence="2 3">
    <name type="scientific">Paraphaeosphaeria sporulosa</name>
    <dbReference type="NCBI Taxonomy" id="1460663"/>
    <lineage>
        <taxon>Eukaryota</taxon>
        <taxon>Fungi</taxon>
        <taxon>Dikarya</taxon>
        <taxon>Ascomycota</taxon>
        <taxon>Pezizomycotina</taxon>
        <taxon>Dothideomycetes</taxon>
        <taxon>Pleosporomycetidae</taxon>
        <taxon>Pleosporales</taxon>
        <taxon>Massarineae</taxon>
        <taxon>Didymosphaeriaceae</taxon>
        <taxon>Paraphaeosphaeria</taxon>
    </lineage>
</organism>
<reference evidence="2 3" key="1">
    <citation type="submission" date="2016-05" db="EMBL/GenBank/DDBJ databases">
        <title>Comparative analysis of secretome profiles of manganese(II)-oxidizing ascomycete fungi.</title>
        <authorList>
            <consortium name="DOE Joint Genome Institute"/>
            <person name="Zeiner C.A."/>
            <person name="Purvine S.O."/>
            <person name="Zink E.M."/>
            <person name="Wu S."/>
            <person name="Pasa-Tolic L."/>
            <person name="Chaput D.L."/>
            <person name="Haridas S."/>
            <person name="Grigoriev I.V."/>
            <person name="Santelli C.M."/>
            <person name="Hansel C.M."/>
        </authorList>
    </citation>
    <scope>NUCLEOTIDE SEQUENCE [LARGE SCALE GENOMIC DNA]</scope>
    <source>
        <strain evidence="2 3">AP3s5-JAC2a</strain>
    </source>
</reference>
<dbReference type="RefSeq" id="XP_018029034.1">
    <property type="nucleotide sequence ID" value="XM_018183808.1"/>
</dbReference>
<gene>
    <name evidence="2" type="ORF">CC84DRAFT_1234276</name>
</gene>
<evidence type="ECO:0000313" key="2">
    <source>
        <dbReference type="EMBL" id="OAF98668.1"/>
    </source>
</evidence>
<evidence type="ECO:0000313" key="3">
    <source>
        <dbReference type="Proteomes" id="UP000077069"/>
    </source>
</evidence>
<dbReference type="InParanoid" id="A0A177BVI5"/>
<protein>
    <submittedName>
        <fullName evidence="2">Uncharacterized protein</fullName>
    </submittedName>
</protein>
<evidence type="ECO:0000256" key="1">
    <source>
        <dbReference type="SAM" id="MobiDB-lite"/>
    </source>
</evidence>
<name>A0A177BVI5_9PLEO</name>
<keyword evidence="3" id="KW-1185">Reference proteome</keyword>
<feature type="region of interest" description="Disordered" evidence="1">
    <location>
        <begin position="410"/>
        <end position="433"/>
    </location>
</feature>